<dbReference type="EMBL" id="JAMQCR010000001">
    <property type="protein sequence ID" value="MCM2531153.1"/>
    <property type="molecule type" value="Genomic_DNA"/>
</dbReference>
<accession>A0ABT0W488</accession>
<organism evidence="2 3">
    <name type="scientific">Neobacillus pocheonensis</name>
    <dbReference type="NCBI Taxonomy" id="363869"/>
    <lineage>
        <taxon>Bacteria</taxon>
        <taxon>Bacillati</taxon>
        <taxon>Bacillota</taxon>
        <taxon>Bacilli</taxon>
        <taxon>Bacillales</taxon>
        <taxon>Bacillaceae</taxon>
        <taxon>Neobacillus</taxon>
    </lineage>
</organism>
<proteinExistence type="predicted"/>
<dbReference type="Gene3D" id="3.40.30.10">
    <property type="entry name" value="Glutaredoxin"/>
    <property type="match status" value="1"/>
</dbReference>
<feature type="domain" description="Thioredoxin" evidence="1">
    <location>
        <begin position="3"/>
        <end position="83"/>
    </location>
</feature>
<comment type="caution">
    <text evidence="2">The sequence shown here is derived from an EMBL/GenBank/DDBJ whole genome shotgun (WGS) entry which is preliminary data.</text>
</comment>
<evidence type="ECO:0000259" key="1">
    <source>
        <dbReference type="Pfam" id="PF00085"/>
    </source>
</evidence>
<evidence type="ECO:0000313" key="3">
    <source>
        <dbReference type="Proteomes" id="UP001523262"/>
    </source>
</evidence>
<reference evidence="2 3" key="1">
    <citation type="submission" date="2022-06" db="EMBL/GenBank/DDBJ databases">
        <authorList>
            <person name="Jeon C.O."/>
        </authorList>
    </citation>
    <scope>NUCLEOTIDE SEQUENCE [LARGE SCALE GENOMIC DNA]</scope>
    <source>
        <strain evidence="2 3">KCTC 13943</strain>
    </source>
</reference>
<dbReference type="Proteomes" id="UP001523262">
    <property type="component" value="Unassembled WGS sequence"/>
</dbReference>
<sequence>MKEWTREELSSFIEQKSSGIVYFYTPLCGTCQVASRMLQIIGEMVTVEMGKMNLNYYPDIAKLFAVESVPCLLLVKNGHVREVIYAFHSIPYLLEKIKEQIRN</sequence>
<dbReference type="SUPFAM" id="SSF52833">
    <property type="entry name" value="Thioredoxin-like"/>
    <property type="match status" value="1"/>
</dbReference>
<evidence type="ECO:0000313" key="2">
    <source>
        <dbReference type="EMBL" id="MCM2531153.1"/>
    </source>
</evidence>
<dbReference type="CDD" id="cd02947">
    <property type="entry name" value="TRX_family"/>
    <property type="match status" value="1"/>
</dbReference>
<keyword evidence="3" id="KW-1185">Reference proteome</keyword>
<gene>
    <name evidence="2" type="ORF">NDK43_00225</name>
</gene>
<dbReference type="Pfam" id="PF00085">
    <property type="entry name" value="Thioredoxin"/>
    <property type="match status" value="1"/>
</dbReference>
<protein>
    <submittedName>
        <fullName evidence="2">Thioredoxin family protein</fullName>
    </submittedName>
</protein>
<dbReference type="InterPro" id="IPR036249">
    <property type="entry name" value="Thioredoxin-like_sf"/>
</dbReference>
<dbReference type="InterPro" id="IPR013766">
    <property type="entry name" value="Thioredoxin_domain"/>
</dbReference>
<name>A0ABT0W488_9BACI</name>